<evidence type="ECO:0000313" key="2">
    <source>
        <dbReference type="EMBL" id="MFI6503757.1"/>
    </source>
</evidence>
<dbReference type="InterPro" id="IPR023286">
    <property type="entry name" value="ABATE_dom_sf"/>
</dbReference>
<proteinExistence type="predicted"/>
<keyword evidence="3" id="KW-1185">Reference proteome</keyword>
<dbReference type="PANTHER" id="PTHR35525:SF3">
    <property type="entry name" value="BLL6575 PROTEIN"/>
    <property type="match status" value="1"/>
</dbReference>
<dbReference type="InterPro" id="IPR021005">
    <property type="entry name" value="Znf_CGNR"/>
</dbReference>
<feature type="domain" description="Zinc finger CGNR" evidence="1">
    <location>
        <begin position="155"/>
        <end position="197"/>
    </location>
</feature>
<evidence type="ECO:0000313" key="3">
    <source>
        <dbReference type="Proteomes" id="UP001612741"/>
    </source>
</evidence>
<gene>
    <name evidence="2" type="ORF">ACIBG2_40675</name>
</gene>
<dbReference type="EMBL" id="JBITGY010000012">
    <property type="protein sequence ID" value="MFI6503757.1"/>
    <property type="molecule type" value="Genomic_DNA"/>
</dbReference>
<dbReference type="SUPFAM" id="SSF160904">
    <property type="entry name" value="Jann2411-like"/>
    <property type="match status" value="1"/>
</dbReference>
<dbReference type="InterPro" id="IPR010852">
    <property type="entry name" value="ABATE"/>
</dbReference>
<comment type="caution">
    <text evidence="2">The sequence shown here is derived from an EMBL/GenBank/DDBJ whole genome shotgun (WGS) entry which is preliminary data.</text>
</comment>
<protein>
    <submittedName>
        <fullName evidence="2">CGNR zinc finger domain-containing protein</fullName>
    </submittedName>
</protein>
<dbReference type="Pfam" id="PF11706">
    <property type="entry name" value="zf-CGNR"/>
    <property type="match status" value="1"/>
</dbReference>
<dbReference type="PANTHER" id="PTHR35525">
    <property type="entry name" value="BLL6575 PROTEIN"/>
    <property type="match status" value="1"/>
</dbReference>
<organism evidence="2 3">
    <name type="scientific">Nonomuraea typhae</name>
    <dbReference type="NCBI Taxonomy" id="2603600"/>
    <lineage>
        <taxon>Bacteria</taxon>
        <taxon>Bacillati</taxon>
        <taxon>Actinomycetota</taxon>
        <taxon>Actinomycetes</taxon>
        <taxon>Streptosporangiales</taxon>
        <taxon>Streptosporangiaceae</taxon>
        <taxon>Nonomuraea</taxon>
    </lineage>
</organism>
<dbReference type="RefSeq" id="WP_397089513.1">
    <property type="nucleotide sequence ID" value="NZ_JBITGY010000012.1"/>
</dbReference>
<accession>A0ABW7Z6E5</accession>
<dbReference type="Gene3D" id="1.10.3300.10">
    <property type="entry name" value="Jann2411-like domain"/>
    <property type="match status" value="1"/>
</dbReference>
<name>A0ABW7Z6E5_9ACTN</name>
<dbReference type="Proteomes" id="UP001612741">
    <property type="component" value="Unassembled WGS sequence"/>
</dbReference>
<reference evidence="2 3" key="1">
    <citation type="submission" date="2024-10" db="EMBL/GenBank/DDBJ databases">
        <title>The Natural Products Discovery Center: Release of the First 8490 Sequenced Strains for Exploring Actinobacteria Biosynthetic Diversity.</title>
        <authorList>
            <person name="Kalkreuter E."/>
            <person name="Kautsar S.A."/>
            <person name="Yang D."/>
            <person name="Bader C.D."/>
            <person name="Teijaro C.N."/>
            <person name="Fluegel L."/>
            <person name="Davis C.M."/>
            <person name="Simpson J.R."/>
            <person name="Lauterbach L."/>
            <person name="Steele A.D."/>
            <person name="Gui C."/>
            <person name="Meng S."/>
            <person name="Li G."/>
            <person name="Viehrig K."/>
            <person name="Ye F."/>
            <person name="Su P."/>
            <person name="Kiefer A.F."/>
            <person name="Nichols A."/>
            <person name="Cepeda A.J."/>
            <person name="Yan W."/>
            <person name="Fan B."/>
            <person name="Jiang Y."/>
            <person name="Adhikari A."/>
            <person name="Zheng C.-J."/>
            <person name="Schuster L."/>
            <person name="Cowan T.M."/>
            <person name="Smanski M.J."/>
            <person name="Chevrette M.G."/>
            <person name="De Carvalho L.P.S."/>
            <person name="Shen B."/>
        </authorList>
    </citation>
    <scope>NUCLEOTIDE SEQUENCE [LARGE SCALE GENOMIC DNA]</scope>
    <source>
        <strain evidence="2 3">NPDC050545</strain>
    </source>
</reference>
<sequence length="202" mass="21198">MTVTIDPWRITGQSQIDSYVARWAELAVVLVNTLAVERAQGRTRTVPAPLEPALEEWRAHHRPPRAAGQAGPLDAGLLGEAAAGLRPAFGPGPLAGVAELNALLLRQGAVPNLHAEPGRPPVLAFHAPGADRSGAMAADAGTALAMVIGVGQGERLATCQAQGCELVFFDTTRNASRRFCGLACQNRAKAAAYRARKGARRT</sequence>
<evidence type="ECO:0000259" key="1">
    <source>
        <dbReference type="Pfam" id="PF11706"/>
    </source>
</evidence>